<dbReference type="PANTHER" id="PTHR11432:SF3">
    <property type="entry name" value="NADH-UBIQUINONE OXIDOREDUCTASE CHAIN 1"/>
    <property type="match status" value="1"/>
</dbReference>
<dbReference type="GO" id="GO:0005743">
    <property type="term" value="C:mitochondrial inner membrane"/>
    <property type="evidence" value="ECO:0007669"/>
    <property type="project" value="UniProtKB-SubCell"/>
</dbReference>
<comment type="function">
    <text evidence="1">Core subunit of the mitochondrial membrane respiratory chain NADH dehydrogenase (Complex I) that is believed to belong to the minimal assembly required for catalysis. Complex I functions in the transfer of electrons from NADH to the respiratory chain. The immediate electron acceptor for the enzyme is believed to be ubiquinone.</text>
</comment>
<dbReference type="GO" id="GO:0008137">
    <property type="term" value="F:NADH dehydrogenase (ubiquinone) activity"/>
    <property type="evidence" value="ECO:0007669"/>
    <property type="project" value="UniProtKB-EC"/>
</dbReference>
<proteinExistence type="inferred from homology"/>
<feature type="transmembrane region" description="Helical" evidence="12">
    <location>
        <begin position="250"/>
        <end position="271"/>
    </location>
</feature>
<evidence type="ECO:0000256" key="10">
    <source>
        <dbReference type="RuleBase" id="RU000471"/>
    </source>
</evidence>
<dbReference type="EMBL" id="OM368273">
    <property type="protein sequence ID" value="UNO53792.1"/>
    <property type="molecule type" value="Genomic_DNA"/>
</dbReference>
<evidence type="ECO:0000313" key="13">
    <source>
        <dbReference type="EMBL" id="UNO53792.1"/>
    </source>
</evidence>
<evidence type="ECO:0000256" key="4">
    <source>
        <dbReference type="ARBA" id="ARBA00021009"/>
    </source>
</evidence>
<dbReference type="GeneID" id="71467136"/>
<feature type="transmembrane region" description="Helical" evidence="12">
    <location>
        <begin position="101"/>
        <end position="122"/>
    </location>
</feature>
<name>A0A976R7H2_9ACAR</name>
<dbReference type="HAMAP" id="MF_01350">
    <property type="entry name" value="NDH1_NuoH"/>
    <property type="match status" value="1"/>
</dbReference>
<evidence type="ECO:0000256" key="5">
    <source>
        <dbReference type="ARBA" id="ARBA00022448"/>
    </source>
</evidence>
<keyword evidence="11 13" id="KW-0496">Mitochondrion</keyword>
<evidence type="ECO:0000256" key="7">
    <source>
        <dbReference type="ARBA" id="ARBA00022989"/>
    </source>
</evidence>
<sequence length="332" mass="38493">MISFISFVFLILCVLVSVAFFTLLERKILGYAHIRKGPNKVGLWGVFQPFSDAIKLFSKEMNLMLYMNMFVYVGVSLTSLILMMLLWFLFNWDYNQILIEYGLVFMLCVSSLSVYVILMGGWSSNSKYSLLGAYRGVAQVISYEVSFSILVIGSIFFCGSYSITNIGFFQDYWVMFMGFLNLFVVWMVSCYAETNRSPFDLSEGESELVSGFNIEYGSWNFALLFMAEYGNIILFSLITSYLFLGSSGLMMIYVVIIMILFILVRGTLVRYRYDKLMMLAWKVILPFSILMIFFVCFTKVIMMSIICVHFSKKTFSNLKFFFMFSKYMLIYS</sequence>
<dbReference type="PROSITE" id="PS00668">
    <property type="entry name" value="COMPLEX1_ND1_2"/>
    <property type="match status" value="1"/>
</dbReference>
<feature type="transmembrane region" description="Helical" evidence="12">
    <location>
        <begin position="172"/>
        <end position="192"/>
    </location>
</feature>
<geneLocation type="mitochondrion" evidence="13"/>
<feature type="transmembrane region" description="Helical" evidence="12">
    <location>
        <begin position="143"/>
        <end position="166"/>
    </location>
</feature>
<keyword evidence="5" id="KW-0813">Transport</keyword>
<dbReference type="PANTHER" id="PTHR11432">
    <property type="entry name" value="NADH DEHYDROGENASE SUBUNIT 1"/>
    <property type="match status" value="1"/>
</dbReference>
<evidence type="ECO:0000256" key="9">
    <source>
        <dbReference type="ARBA" id="ARBA00023136"/>
    </source>
</evidence>
<evidence type="ECO:0000256" key="3">
    <source>
        <dbReference type="ARBA" id="ARBA00010535"/>
    </source>
</evidence>
<dbReference type="GO" id="GO:0009060">
    <property type="term" value="P:aerobic respiration"/>
    <property type="evidence" value="ECO:0007669"/>
    <property type="project" value="TreeGrafter"/>
</dbReference>
<gene>
    <name evidence="13" type="primary">ND1</name>
</gene>
<evidence type="ECO:0000256" key="6">
    <source>
        <dbReference type="ARBA" id="ARBA00022692"/>
    </source>
</evidence>
<dbReference type="InterPro" id="IPR001694">
    <property type="entry name" value="NADH_UbQ_OxRdtase_su1/FPO"/>
</dbReference>
<evidence type="ECO:0000256" key="11">
    <source>
        <dbReference type="RuleBase" id="RU000473"/>
    </source>
</evidence>
<dbReference type="AlphaFoldDB" id="A0A976R7H2"/>
<dbReference type="GO" id="GO:0003954">
    <property type="term" value="F:NADH dehydrogenase activity"/>
    <property type="evidence" value="ECO:0007669"/>
    <property type="project" value="TreeGrafter"/>
</dbReference>
<dbReference type="CTD" id="4535"/>
<protein>
    <recommendedName>
        <fullName evidence="4 11">NADH-ubiquinone oxidoreductase chain 1</fullName>
        <ecNumber evidence="11">7.1.1.2</ecNumber>
    </recommendedName>
</protein>
<keyword evidence="9 12" id="KW-0472">Membrane</keyword>
<feature type="transmembrane region" description="Helical" evidence="12">
    <location>
        <begin position="65"/>
        <end position="89"/>
    </location>
</feature>
<dbReference type="InterPro" id="IPR018086">
    <property type="entry name" value="NADH_UbQ_OxRdtase_su1_CS"/>
</dbReference>
<evidence type="ECO:0000256" key="12">
    <source>
        <dbReference type="SAM" id="Phobius"/>
    </source>
</evidence>
<comment type="catalytic activity">
    <reaction evidence="11">
        <text>a ubiquinone + NADH + 5 H(+)(in) = a ubiquinol + NAD(+) + 4 H(+)(out)</text>
        <dbReference type="Rhea" id="RHEA:29091"/>
        <dbReference type="Rhea" id="RHEA-COMP:9565"/>
        <dbReference type="Rhea" id="RHEA-COMP:9566"/>
        <dbReference type="ChEBI" id="CHEBI:15378"/>
        <dbReference type="ChEBI" id="CHEBI:16389"/>
        <dbReference type="ChEBI" id="CHEBI:17976"/>
        <dbReference type="ChEBI" id="CHEBI:57540"/>
        <dbReference type="ChEBI" id="CHEBI:57945"/>
        <dbReference type="EC" id="7.1.1.2"/>
    </reaction>
</comment>
<keyword evidence="10" id="KW-0520">NAD</keyword>
<keyword evidence="8 11" id="KW-0830">Ubiquinone</keyword>
<feature type="transmembrane region" description="Helical" evidence="12">
    <location>
        <begin position="6"/>
        <end position="24"/>
    </location>
</feature>
<keyword evidence="7 12" id="KW-1133">Transmembrane helix</keyword>
<keyword evidence="6 10" id="KW-0812">Transmembrane</keyword>
<organism evidence="13">
    <name type="scientific">Ixodes nuttallianus</name>
    <dbReference type="NCBI Taxonomy" id="213687"/>
    <lineage>
        <taxon>Eukaryota</taxon>
        <taxon>Metazoa</taxon>
        <taxon>Ecdysozoa</taxon>
        <taxon>Arthropoda</taxon>
        <taxon>Chelicerata</taxon>
        <taxon>Arachnida</taxon>
        <taxon>Acari</taxon>
        <taxon>Parasitiformes</taxon>
        <taxon>Ixodida</taxon>
        <taxon>Ixodoidea</taxon>
        <taxon>Ixodidae</taxon>
        <taxon>Ixodinae</taxon>
        <taxon>Ixodes</taxon>
    </lineage>
</organism>
<feature type="transmembrane region" description="Helical" evidence="12">
    <location>
        <begin position="221"/>
        <end position="244"/>
    </location>
</feature>
<comment type="subcellular location">
    <subcellularLocation>
        <location evidence="10">Mitochondrion inner membrane</location>
        <topology evidence="10">Multi-pass membrane protein</topology>
    </subcellularLocation>
    <subcellularLocation>
        <location evidence="2">Mitochondrion membrane</location>
        <topology evidence="2">Multi-pass membrane protein</topology>
    </subcellularLocation>
</comment>
<dbReference type="RefSeq" id="YP_010324871.1">
    <property type="nucleotide sequence ID" value="NC_062062.1"/>
</dbReference>
<comment type="similarity">
    <text evidence="3 10">Belongs to the complex I subunit 1 family.</text>
</comment>
<reference evidence="13" key="1">
    <citation type="submission" date="2022-01" db="EMBL/GenBank/DDBJ databases">
        <authorList>
            <person name="Tian J."/>
            <person name="Hou X."/>
            <person name="Ge M."/>
            <person name="Xu H."/>
            <person name="Yu B."/>
            <person name="Liu J."/>
            <person name="Shao R."/>
            <person name="Holmes E.C."/>
            <person name="Lei C."/>
            <person name="Shi M."/>
        </authorList>
    </citation>
    <scope>NUCLEOTIDE SEQUENCE</scope>
    <source>
        <strain evidence="13">Z21</strain>
    </source>
</reference>
<dbReference type="EC" id="7.1.1.2" evidence="11"/>
<evidence type="ECO:0000256" key="1">
    <source>
        <dbReference type="ARBA" id="ARBA00003257"/>
    </source>
</evidence>
<dbReference type="PROSITE" id="PS00667">
    <property type="entry name" value="COMPLEX1_ND1_1"/>
    <property type="match status" value="1"/>
</dbReference>
<evidence type="ECO:0000256" key="2">
    <source>
        <dbReference type="ARBA" id="ARBA00004225"/>
    </source>
</evidence>
<accession>A0A976R7H2</accession>
<dbReference type="Pfam" id="PF00146">
    <property type="entry name" value="NADHdh"/>
    <property type="match status" value="1"/>
</dbReference>
<evidence type="ECO:0000256" key="8">
    <source>
        <dbReference type="ARBA" id="ARBA00023075"/>
    </source>
</evidence>
<feature type="transmembrane region" description="Helical" evidence="12">
    <location>
        <begin position="283"/>
        <end position="311"/>
    </location>
</feature>